<evidence type="ECO:0000313" key="2">
    <source>
        <dbReference type="EMBL" id="KAJ7664840.1"/>
    </source>
</evidence>
<comment type="caution">
    <text evidence="2">The sequence shown here is derived from an EMBL/GenBank/DDBJ whole genome shotgun (WGS) entry which is preliminary data.</text>
</comment>
<sequence>MASSSSTSSSENSGPLLYPISHSVPLVPPPPPPSASSRSTPEGFILPTIPPIPDPLVVIRDSRGHRVLPDVSLMPLPVTDGRVTKLVESHPMVVPKCANCAEMGVDCTFSEAGIPCPPCAVLGIPNCDWTDPFWLMENLRRCRDLYLRDERDELVQSVKDNRLPASLFDREFERAERWFYSGAQGAITRFLLNSYATRDLALHGYRALAASSTDASTLLRFLALGVETHVHPVILQAVGARLQDLFSAMLS</sequence>
<evidence type="ECO:0000256" key="1">
    <source>
        <dbReference type="SAM" id="MobiDB-lite"/>
    </source>
</evidence>
<feature type="compositionally biased region" description="Low complexity" evidence="1">
    <location>
        <begin position="1"/>
        <end position="25"/>
    </location>
</feature>
<evidence type="ECO:0000313" key="3">
    <source>
        <dbReference type="Proteomes" id="UP001221757"/>
    </source>
</evidence>
<dbReference type="Proteomes" id="UP001221757">
    <property type="component" value="Unassembled WGS sequence"/>
</dbReference>
<protein>
    <submittedName>
        <fullName evidence="2">Uncharacterized protein</fullName>
    </submittedName>
</protein>
<reference evidence="2" key="1">
    <citation type="submission" date="2023-03" db="EMBL/GenBank/DDBJ databases">
        <title>Massive genome expansion in bonnet fungi (Mycena s.s.) driven by repeated elements and novel gene families across ecological guilds.</title>
        <authorList>
            <consortium name="Lawrence Berkeley National Laboratory"/>
            <person name="Harder C.B."/>
            <person name="Miyauchi S."/>
            <person name="Viragh M."/>
            <person name="Kuo A."/>
            <person name="Thoen E."/>
            <person name="Andreopoulos B."/>
            <person name="Lu D."/>
            <person name="Skrede I."/>
            <person name="Drula E."/>
            <person name="Henrissat B."/>
            <person name="Morin E."/>
            <person name="Kohler A."/>
            <person name="Barry K."/>
            <person name="LaButti K."/>
            <person name="Morin E."/>
            <person name="Salamov A."/>
            <person name="Lipzen A."/>
            <person name="Mereny Z."/>
            <person name="Hegedus B."/>
            <person name="Baldrian P."/>
            <person name="Stursova M."/>
            <person name="Weitz H."/>
            <person name="Taylor A."/>
            <person name="Grigoriev I.V."/>
            <person name="Nagy L.G."/>
            <person name="Martin F."/>
            <person name="Kauserud H."/>
        </authorList>
    </citation>
    <scope>NUCLEOTIDE SEQUENCE</scope>
    <source>
        <strain evidence="2">CBHHK067</strain>
    </source>
</reference>
<proteinExistence type="predicted"/>
<feature type="region of interest" description="Disordered" evidence="1">
    <location>
        <begin position="1"/>
        <end position="44"/>
    </location>
</feature>
<gene>
    <name evidence="2" type="ORF">B0H17DRAFT_1143519</name>
</gene>
<keyword evidence="3" id="KW-1185">Reference proteome</keyword>
<accession>A0AAD7G6L8</accession>
<dbReference type="AlphaFoldDB" id="A0AAD7G6L8"/>
<dbReference type="EMBL" id="JARKIE010000219">
    <property type="protein sequence ID" value="KAJ7664840.1"/>
    <property type="molecule type" value="Genomic_DNA"/>
</dbReference>
<organism evidence="2 3">
    <name type="scientific">Mycena rosella</name>
    <name type="common">Pink bonnet</name>
    <name type="synonym">Agaricus rosellus</name>
    <dbReference type="NCBI Taxonomy" id="1033263"/>
    <lineage>
        <taxon>Eukaryota</taxon>
        <taxon>Fungi</taxon>
        <taxon>Dikarya</taxon>
        <taxon>Basidiomycota</taxon>
        <taxon>Agaricomycotina</taxon>
        <taxon>Agaricomycetes</taxon>
        <taxon>Agaricomycetidae</taxon>
        <taxon>Agaricales</taxon>
        <taxon>Marasmiineae</taxon>
        <taxon>Mycenaceae</taxon>
        <taxon>Mycena</taxon>
    </lineage>
</organism>
<feature type="compositionally biased region" description="Low complexity" evidence="1">
    <location>
        <begin position="35"/>
        <end position="44"/>
    </location>
</feature>
<name>A0AAD7G6L8_MYCRO</name>